<gene>
    <name evidence="1" type="ORF">RPERSI_LOCUS32192</name>
</gene>
<feature type="non-terminal residue" evidence="1">
    <location>
        <position position="51"/>
    </location>
</feature>
<dbReference type="EMBL" id="CAJVQC010133248">
    <property type="protein sequence ID" value="CAG8842165.1"/>
    <property type="molecule type" value="Genomic_DNA"/>
</dbReference>
<accession>A0ACA9SLS5</accession>
<name>A0ACA9SLS5_9GLOM</name>
<evidence type="ECO:0000313" key="1">
    <source>
        <dbReference type="EMBL" id="CAG8842165.1"/>
    </source>
</evidence>
<protein>
    <submittedName>
        <fullName evidence="1">24829_t:CDS:1</fullName>
    </submittedName>
</protein>
<organism evidence="1 2">
    <name type="scientific">Racocetra persica</name>
    <dbReference type="NCBI Taxonomy" id="160502"/>
    <lineage>
        <taxon>Eukaryota</taxon>
        <taxon>Fungi</taxon>
        <taxon>Fungi incertae sedis</taxon>
        <taxon>Mucoromycota</taxon>
        <taxon>Glomeromycotina</taxon>
        <taxon>Glomeromycetes</taxon>
        <taxon>Diversisporales</taxon>
        <taxon>Gigasporaceae</taxon>
        <taxon>Racocetra</taxon>
    </lineage>
</organism>
<dbReference type="Proteomes" id="UP000789920">
    <property type="component" value="Unassembled WGS sequence"/>
</dbReference>
<keyword evidence="2" id="KW-1185">Reference proteome</keyword>
<reference evidence="1" key="1">
    <citation type="submission" date="2021-06" db="EMBL/GenBank/DDBJ databases">
        <authorList>
            <person name="Kallberg Y."/>
            <person name="Tangrot J."/>
            <person name="Rosling A."/>
        </authorList>
    </citation>
    <scope>NUCLEOTIDE SEQUENCE</scope>
    <source>
        <strain evidence="1">MA461A</strain>
    </source>
</reference>
<proteinExistence type="predicted"/>
<sequence>AFDFNEDILIPDIYIFGLQLESVKIVQEIPKQLKPINQYSQSTLEKRARKF</sequence>
<evidence type="ECO:0000313" key="2">
    <source>
        <dbReference type="Proteomes" id="UP000789920"/>
    </source>
</evidence>
<feature type="non-terminal residue" evidence="1">
    <location>
        <position position="1"/>
    </location>
</feature>
<comment type="caution">
    <text evidence="1">The sequence shown here is derived from an EMBL/GenBank/DDBJ whole genome shotgun (WGS) entry which is preliminary data.</text>
</comment>